<evidence type="ECO:0000256" key="2">
    <source>
        <dbReference type="ARBA" id="ARBA00004785"/>
    </source>
</evidence>
<dbReference type="AlphaFoldDB" id="A0A7T5RJV3"/>
<keyword evidence="7 14" id="KW-0949">S-adenosyl-L-methionine</keyword>
<dbReference type="GO" id="GO:0051539">
    <property type="term" value="F:4 iron, 4 sulfur cluster binding"/>
    <property type="evidence" value="ECO:0007669"/>
    <property type="project" value="UniProtKB-KW"/>
</dbReference>
<dbReference type="EMBL" id="CP066690">
    <property type="protein sequence ID" value="QQG45434.1"/>
    <property type="molecule type" value="Genomic_DNA"/>
</dbReference>
<dbReference type="UniPathway" id="UPA00251">
    <property type="reaction ID" value="UER00323"/>
</dbReference>
<dbReference type="InterPro" id="IPR023404">
    <property type="entry name" value="rSAM_horseshoe"/>
</dbReference>
<dbReference type="Gene3D" id="3.80.30.20">
    <property type="entry name" value="tm_1862 like domain"/>
    <property type="match status" value="1"/>
</dbReference>
<dbReference type="EC" id="1.3.98.3" evidence="14"/>
<evidence type="ECO:0000256" key="16">
    <source>
        <dbReference type="PIRSR" id="PIRSR000167-2"/>
    </source>
</evidence>
<accession>A0A7T5RJV3</accession>
<dbReference type="PIRSF" id="PIRSF000167">
    <property type="entry name" value="HemN"/>
    <property type="match status" value="1"/>
</dbReference>
<keyword evidence="11 14" id="KW-0411">Iron-sulfur</keyword>
<dbReference type="PANTHER" id="PTHR13932">
    <property type="entry name" value="COPROPORPHYRINIGEN III OXIDASE"/>
    <property type="match status" value="1"/>
</dbReference>
<evidence type="ECO:0000256" key="5">
    <source>
        <dbReference type="ARBA" id="ARBA00022485"/>
    </source>
</evidence>
<keyword evidence="6 14" id="KW-0963">Cytoplasm</keyword>
<dbReference type="GO" id="GO:0046872">
    <property type="term" value="F:metal ion binding"/>
    <property type="evidence" value="ECO:0007669"/>
    <property type="project" value="UniProtKB-KW"/>
</dbReference>
<dbReference type="InterPro" id="IPR058240">
    <property type="entry name" value="rSAM_sf"/>
</dbReference>
<evidence type="ECO:0000256" key="11">
    <source>
        <dbReference type="ARBA" id="ARBA00023014"/>
    </source>
</evidence>
<evidence type="ECO:0000256" key="14">
    <source>
        <dbReference type="PIRNR" id="PIRNR000167"/>
    </source>
</evidence>
<evidence type="ECO:0000256" key="10">
    <source>
        <dbReference type="ARBA" id="ARBA00023004"/>
    </source>
</evidence>
<comment type="subcellular location">
    <subcellularLocation>
        <location evidence="1 14">Cytoplasm</location>
    </subcellularLocation>
</comment>
<evidence type="ECO:0000256" key="12">
    <source>
        <dbReference type="ARBA" id="ARBA00023244"/>
    </source>
</evidence>
<organism evidence="18 19">
    <name type="scientific">Candidatus Sungiibacteriota bacterium</name>
    <dbReference type="NCBI Taxonomy" id="2750080"/>
    <lineage>
        <taxon>Bacteria</taxon>
        <taxon>Candidatus Sungiibacteriota</taxon>
    </lineage>
</organism>
<proteinExistence type="inferred from homology"/>
<evidence type="ECO:0000256" key="15">
    <source>
        <dbReference type="PIRSR" id="PIRSR000167-1"/>
    </source>
</evidence>
<evidence type="ECO:0000313" key="19">
    <source>
        <dbReference type="Proteomes" id="UP000595618"/>
    </source>
</evidence>
<dbReference type="Proteomes" id="UP000595618">
    <property type="component" value="Chromosome"/>
</dbReference>
<dbReference type="Pfam" id="PF06969">
    <property type="entry name" value="HemN_C"/>
    <property type="match status" value="1"/>
</dbReference>
<comment type="similarity">
    <text evidence="3 14">Belongs to the anaerobic coproporphyrinogen-III oxidase family.</text>
</comment>
<dbReference type="GO" id="GO:0005737">
    <property type="term" value="C:cytoplasm"/>
    <property type="evidence" value="ECO:0007669"/>
    <property type="project" value="UniProtKB-SubCell"/>
</dbReference>
<name>A0A7T5RJV3_9BACT</name>
<comment type="cofactor">
    <cofactor evidence="14 16">
        <name>[4Fe-4S] cluster</name>
        <dbReference type="ChEBI" id="CHEBI:49883"/>
    </cofactor>
    <text evidence="14 16">Binds 1 [4Fe-4S] cluster. The cluster is coordinated with 3 cysteines and an exchangeable S-adenosyl-L-methionine.</text>
</comment>
<dbReference type="Gene3D" id="1.10.10.920">
    <property type="match status" value="1"/>
</dbReference>
<dbReference type="InterPro" id="IPR010723">
    <property type="entry name" value="HemN_C"/>
</dbReference>
<feature type="binding site" evidence="16">
    <location>
        <position position="81"/>
    </location>
    <ligand>
        <name>[4Fe-4S] cluster</name>
        <dbReference type="ChEBI" id="CHEBI:49883"/>
        <note>4Fe-4S-S-AdoMet</note>
    </ligand>
</feature>
<dbReference type="InterPro" id="IPR034505">
    <property type="entry name" value="Coproporphyrinogen-III_oxidase"/>
</dbReference>
<evidence type="ECO:0000256" key="13">
    <source>
        <dbReference type="ARBA" id="ARBA00048321"/>
    </source>
</evidence>
<feature type="binding site" evidence="15">
    <location>
        <position position="195"/>
    </location>
    <ligand>
        <name>S-adenosyl-L-methionine</name>
        <dbReference type="ChEBI" id="CHEBI:59789"/>
        <label>2</label>
    </ligand>
</feature>
<sequence length="474" mass="55168">MYNLYSSLFGDRVVTLRNPDPRLVKKYGERSFMYTEYPNLRFWTAFQSAEEGDKQYRDALRELFLGNPTVPLMLYVHIPHCPVQCLYCTCHVVISRNYSDIKRYLEVLYQEVELLKRFLEENKIRPNFREVHLGGGSPTYLTNEDFDRLLEKLREVADLDSLDEFAIEIDPRHVKEEGMRYYASKGISRVSFGVQDFDLEVQKAVARVQPAVLTERLIAPELRRLFRNGINFDIICGLPKQTRESMRRTMKKVVEMAPDRICLNYMHFIPQFFPHQLLMPSFPDNAERKMLFLEATEILTEGGYIRTGYDHFAKPADDVVEAMREGKMAWNRMGVTAGRYQAVLGVGVGAVSGLASLYDFQNIFSSPETGLKDYTAAVLHNQFPVFRGHKLSRDDQLRREIIQTIRNYFLLDLRELETKYDIRFAEYFQPEMVALQQCQDDGIVELTDDTIVVTDTGKQFADVVCSKFDVYIRR</sequence>
<feature type="binding site" evidence="16">
    <location>
        <position position="88"/>
    </location>
    <ligand>
        <name>[4Fe-4S] cluster</name>
        <dbReference type="ChEBI" id="CHEBI:49883"/>
        <note>4Fe-4S-S-AdoMet</note>
    </ligand>
</feature>
<dbReference type="Pfam" id="PF04055">
    <property type="entry name" value="Radical_SAM"/>
    <property type="match status" value="1"/>
</dbReference>
<comment type="subunit">
    <text evidence="4">Monomer.</text>
</comment>
<feature type="domain" description="Radical SAM core" evidence="17">
    <location>
        <begin position="64"/>
        <end position="310"/>
    </location>
</feature>
<dbReference type="PROSITE" id="PS51918">
    <property type="entry name" value="RADICAL_SAM"/>
    <property type="match status" value="1"/>
</dbReference>
<gene>
    <name evidence="18" type="primary">hemN</name>
    <name evidence="18" type="ORF">HYW89_00655</name>
</gene>
<keyword evidence="10 14" id="KW-0408">Iron</keyword>
<keyword evidence="8 14" id="KW-0479">Metal-binding</keyword>
<keyword evidence="5 14" id="KW-0004">4Fe-4S</keyword>
<evidence type="ECO:0000256" key="1">
    <source>
        <dbReference type="ARBA" id="ARBA00004496"/>
    </source>
</evidence>
<feature type="binding site" evidence="15">
    <location>
        <position position="233"/>
    </location>
    <ligand>
        <name>S-adenosyl-L-methionine</name>
        <dbReference type="ChEBI" id="CHEBI:59789"/>
        <label>2</label>
    </ligand>
</feature>
<feature type="binding site" evidence="15">
    <location>
        <position position="207"/>
    </location>
    <ligand>
        <name>S-adenosyl-L-methionine</name>
        <dbReference type="ChEBI" id="CHEBI:59789"/>
        <label>2</label>
    </ligand>
</feature>
<feature type="binding site" evidence="16">
    <location>
        <position position="85"/>
    </location>
    <ligand>
        <name>[4Fe-4S] cluster</name>
        <dbReference type="ChEBI" id="CHEBI:49883"/>
        <note>4Fe-4S-S-AdoMet</note>
    </ligand>
</feature>
<protein>
    <recommendedName>
        <fullName evidence="14">Coproporphyrinogen-III oxidase</fullName>
        <ecNumber evidence="14">1.3.98.3</ecNumber>
    </recommendedName>
</protein>
<evidence type="ECO:0000256" key="7">
    <source>
        <dbReference type="ARBA" id="ARBA00022691"/>
    </source>
</evidence>
<reference evidence="18 19" key="1">
    <citation type="submission" date="2020-07" db="EMBL/GenBank/DDBJ databases">
        <title>Huge and variable diversity of episymbiotic CPR bacteria and DPANN archaea in groundwater ecosystems.</title>
        <authorList>
            <person name="He C.Y."/>
            <person name="Keren R."/>
            <person name="Whittaker M."/>
            <person name="Farag I.F."/>
            <person name="Doudna J."/>
            <person name="Cate J.H.D."/>
            <person name="Banfield J.F."/>
        </authorList>
    </citation>
    <scope>NUCLEOTIDE SEQUENCE [LARGE SCALE GENOMIC DNA]</scope>
    <source>
        <strain evidence="18">NC_groundwater_541_Ag_S-0.1um_46_50</strain>
    </source>
</reference>
<dbReference type="SFLD" id="SFLDG01065">
    <property type="entry name" value="anaerobic_coproporphyrinogen-I"/>
    <property type="match status" value="1"/>
</dbReference>
<comment type="pathway">
    <text evidence="2 14">Porphyrin-containing compound metabolism; protoporphyrin-IX biosynthesis; protoporphyrinogen-IX from coproporphyrinogen-III (AdoMet route): step 1/1.</text>
</comment>
<evidence type="ECO:0000256" key="9">
    <source>
        <dbReference type="ARBA" id="ARBA00023002"/>
    </source>
</evidence>
<evidence type="ECO:0000256" key="3">
    <source>
        <dbReference type="ARBA" id="ARBA00005493"/>
    </source>
</evidence>
<dbReference type="InterPro" id="IPR006638">
    <property type="entry name" value="Elp3/MiaA/NifB-like_rSAM"/>
</dbReference>
<feature type="binding site" evidence="15">
    <location>
        <position position="135"/>
    </location>
    <ligand>
        <name>S-adenosyl-L-methionine</name>
        <dbReference type="ChEBI" id="CHEBI:59789"/>
        <label>1</label>
    </ligand>
</feature>
<dbReference type="PANTHER" id="PTHR13932:SF6">
    <property type="entry name" value="OXYGEN-INDEPENDENT COPROPORPHYRINOGEN III OXIDASE"/>
    <property type="match status" value="1"/>
</dbReference>
<keyword evidence="12 14" id="KW-0627">Porphyrin biosynthesis</keyword>
<dbReference type="InterPro" id="IPR007197">
    <property type="entry name" value="rSAM"/>
</dbReference>
<feature type="binding site" evidence="15">
    <location>
        <position position="168"/>
    </location>
    <ligand>
        <name>S-adenosyl-L-methionine</name>
        <dbReference type="ChEBI" id="CHEBI:59789"/>
        <label>1</label>
    </ligand>
</feature>
<dbReference type="SFLD" id="SFLDS00029">
    <property type="entry name" value="Radical_SAM"/>
    <property type="match status" value="1"/>
</dbReference>
<dbReference type="InterPro" id="IPR004558">
    <property type="entry name" value="Coprogen_oxidase_HemN"/>
</dbReference>
<feature type="binding site" evidence="15">
    <location>
        <position position="75"/>
    </location>
    <ligand>
        <name>S-adenosyl-L-methionine</name>
        <dbReference type="ChEBI" id="CHEBI:59789"/>
        <label>1</label>
    </ligand>
</feature>
<dbReference type="CDD" id="cd01335">
    <property type="entry name" value="Radical_SAM"/>
    <property type="match status" value="1"/>
</dbReference>
<evidence type="ECO:0000256" key="8">
    <source>
        <dbReference type="ARBA" id="ARBA00022723"/>
    </source>
</evidence>
<dbReference type="GO" id="GO:0006782">
    <property type="term" value="P:protoporphyrinogen IX biosynthetic process"/>
    <property type="evidence" value="ECO:0007669"/>
    <property type="project" value="UniProtKB-UniPathway"/>
</dbReference>
<dbReference type="SMART" id="SM00729">
    <property type="entry name" value="Elp3"/>
    <property type="match status" value="1"/>
</dbReference>
<evidence type="ECO:0000256" key="6">
    <source>
        <dbReference type="ARBA" id="ARBA00022490"/>
    </source>
</evidence>
<dbReference type="NCBIfam" id="TIGR00538">
    <property type="entry name" value="hemN"/>
    <property type="match status" value="1"/>
</dbReference>
<evidence type="ECO:0000259" key="17">
    <source>
        <dbReference type="PROSITE" id="PS51918"/>
    </source>
</evidence>
<evidence type="ECO:0000256" key="4">
    <source>
        <dbReference type="ARBA" id="ARBA00011245"/>
    </source>
</evidence>
<dbReference type="GO" id="GO:0051989">
    <property type="term" value="F:coproporphyrinogen dehydrogenase activity"/>
    <property type="evidence" value="ECO:0007669"/>
    <property type="project" value="UniProtKB-EC"/>
</dbReference>
<dbReference type="GO" id="GO:0004109">
    <property type="term" value="F:coproporphyrinogen oxidase activity"/>
    <property type="evidence" value="ECO:0007669"/>
    <property type="project" value="InterPro"/>
</dbReference>
<keyword evidence="9 14" id="KW-0560">Oxidoreductase</keyword>
<comment type="catalytic activity">
    <reaction evidence="13 14">
        <text>coproporphyrinogen III + 2 S-adenosyl-L-methionine = protoporphyrinogen IX + 2 5'-deoxyadenosine + 2 L-methionine + 2 CO2</text>
        <dbReference type="Rhea" id="RHEA:15425"/>
        <dbReference type="ChEBI" id="CHEBI:16526"/>
        <dbReference type="ChEBI" id="CHEBI:17319"/>
        <dbReference type="ChEBI" id="CHEBI:57307"/>
        <dbReference type="ChEBI" id="CHEBI:57309"/>
        <dbReference type="ChEBI" id="CHEBI:57844"/>
        <dbReference type="ChEBI" id="CHEBI:59789"/>
        <dbReference type="EC" id="1.3.98.3"/>
    </reaction>
</comment>
<evidence type="ECO:0000313" key="18">
    <source>
        <dbReference type="EMBL" id="QQG45434.1"/>
    </source>
</evidence>
<dbReference type="SUPFAM" id="SSF102114">
    <property type="entry name" value="Radical SAM enzymes"/>
    <property type="match status" value="1"/>
</dbReference>